<dbReference type="Gene3D" id="3.40.50.12780">
    <property type="entry name" value="N-terminal domain of ligase-like"/>
    <property type="match status" value="1"/>
</dbReference>
<evidence type="ECO:0000313" key="1">
    <source>
        <dbReference type="EMBL" id="SDF31401.1"/>
    </source>
</evidence>
<dbReference type="EMBL" id="FNBD01000011">
    <property type="protein sequence ID" value="SDF31401.1"/>
    <property type="molecule type" value="Genomic_DNA"/>
</dbReference>
<organism evidence="1 2">
    <name type="scientific">Cellulophaga baltica</name>
    <dbReference type="NCBI Taxonomy" id="76594"/>
    <lineage>
        <taxon>Bacteria</taxon>
        <taxon>Pseudomonadati</taxon>
        <taxon>Bacteroidota</taxon>
        <taxon>Flavobacteriia</taxon>
        <taxon>Flavobacteriales</taxon>
        <taxon>Flavobacteriaceae</taxon>
        <taxon>Cellulophaga</taxon>
    </lineage>
</organism>
<sequence length="434" mass="49623">MLGNLRRKLFWLLDFAKGGQVAFHYKEIKALHEKTSREALVNSNATKIVDLLQHATNTVSFYKSYAGETLTLASFPVVNKLALRNGGHHFKSDKFATAKLHRVATSGSTGQPFFVEQDHNKRQRNTADTIYFGEKAGYNIGDRLFYFRLWDKQYKKNKWLARTQNIAMYSVDEMDDSGNKKAVEELRDTNASIGLLGYSSAFQNLCNYLDKTNSKPILNKCSSIICIAESLNEYVSDKLFHYFGVQAISRYSNSENGILGQQELNATHKYYKINWASYHVEVLAFDSDDAVPLGELGRIVITDLYNYAMPMIRYDTGDVGVMQCIEGDLVFSKIDGRKMDMFIATNGELLSSHIVHKILQYDNIDQFQFIQESKTTYTIKIKLLHQDSFKDERKVIEEYETYFGEASKVNIEYVDIIPALNSGKKKLVINMMLN</sequence>
<keyword evidence="1" id="KW-0436">Ligase</keyword>
<dbReference type="RefSeq" id="WP_074539102.1">
    <property type="nucleotide sequence ID" value="NZ_FNBD01000011.1"/>
</dbReference>
<dbReference type="GO" id="GO:0016874">
    <property type="term" value="F:ligase activity"/>
    <property type="evidence" value="ECO:0007669"/>
    <property type="project" value="UniProtKB-KW"/>
</dbReference>
<dbReference type="InterPro" id="IPR042099">
    <property type="entry name" value="ANL_N_sf"/>
</dbReference>
<dbReference type="AlphaFoldDB" id="A0A1G7K349"/>
<dbReference type="PANTHER" id="PTHR36932:SF1">
    <property type="entry name" value="CAPSULAR POLYSACCHARIDE BIOSYNTHESIS PROTEIN"/>
    <property type="match status" value="1"/>
</dbReference>
<dbReference type="SUPFAM" id="SSF56801">
    <property type="entry name" value="Acetyl-CoA synthetase-like"/>
    <property type="match status" value="1"/>
</dbReference>
<keyword evidence="2" id="KW-1185">Reference proteome</keyword>
<gene>
    <name evidence="1" type="ORF">SAMN04487992_11156</name>
</gene>
<dbReference type="InterPro" id="IPR053158">
    <property type="entry name" value="CapK_Type1_Caps_Biosynth"/>
</dbReference>
<accession>A0A1G7K349</accession>
<dbReference type="eggNOG" id="COG1541">
    <property type="taxonomic scope" value="Bacteria"/>
</dbReference>
<evidence type="ECO:0000313" key="2">
    <source>
        <dbReference type="Proteomes" id="UP000182114"/>
    </source>
</evidence>
<protein>
    <submittedName>
        <fullName evidence="1">Phenylacetate-CoA ligase</fullName>
    </submittedName>
</protein>
<dbReference type="Proteomes" id="UP000182114">
    <property type="component" value="Unassembled WGS sequence"/>
</dbReference>
<proteinExistence type="predicted"/>
<name>A0A1G7K349_9FLAO</name>
<reference evidence="2" key="1">
    <citation type="submission" date="2016-10" db="EMBL/GenBank/DDBJ databases">
        <authorList>
            <person name="Varghese N."/>
            <person name="Submissions S."/>
        </authorList>
    </citation>
    <scope>NUCLEOTIDE SEQUENCE [LARGE SCALE GENOMIC DNA]</scope>
    <source>
        <strain evidence="2">DSM 24729</strain>
    </source>
</reference>
<dbReference type="PANTHER" id="PTHR36932">
    <property type="entry name" value="CAPSULAR POLYSACCHARIDE BIOSYNTHESIS PROTEIN"/>
    <property type="match status" value="1"/>
</dbReference>